<feature type="chain" id="PRO_5039519141" description="EfeO-type cupredoxin-like domain-containing protein" evidence="1">
    <location>
        <begin position="27"/>
        <end position="112"/>
    </location>
</feature>
<dbReference type="SUPFAM" id="SSF49503">
    <property type="entry name" value="Cupredoxins"/>
    <property type="match status" value="1"/>
</dbReference>
<organism evidence="2 3">
    <name type="scientific">Tessaracoccus antarcticus</name>
    <dbReference type="NCBI Taxonomy" id="2479848"/>
    <lineage>
        <taxon>Bacteria</taxon>
        <taxon>Bacillati</taxon>
        <taxon>Actinomycetota</taxon>
        <taxon>Actinomycetes</taxon>
        <taxon>Propionibacteriales</taxon>
        <taxon>Propionibacteriaceae</taxon>
        <taxon>Tessaracoccus</taxon>
    </lineage>
</organism>
<keyword evidence="1" id="KW-0732">Signal</keyword>
<accession>A0A3M0G4U9</accession>
<feature type="signal peptide" evidence="1">
    <location>
        <begin position="1"/>
        <end position="26"/>
    </location>
</feature>
<dbReference type="OrthoDB" id="6717945at2"/>
<dbReference type="PROSITE" id="PS51257">
    <property type="entry name" value="PROKAR_LIPOPROTEIN"/>
    <property type="match status" value="1"/>
</dbReference>
<evidence type="ECO:0000313" key="3">
    <source>
        <dbReference type="Proteomes" id="UP000275256"/>
    </source>
</evidence>
<comment type="caution">
    <text evidence="2">The sequence shown here is derived from an EMBL/GenBank/DDBJ whole genome shotgun (WGS) entry which is preliminary data.</text>
</comment>
<evidence type="ECO:0000313" key="2">
    <source>
        <dbReference type="EMBL" id="RMB60051.1"/>
    </source>
</evidence>
<proteinExistence type="predicted"/>
<dbReference type="Gene3D" id="2.60.40.420">
    <property type="entry name" value="Cupredoxins - blue copper proteins"/>
    <property type="match status" value="1"/>
</dbReference>
<gene>
    <name evidence="2" type="ORF">EAX62_10105</name>
</gene>
<dbReference type="RefSeq" id="WP_121901531.1">
    <property type="nucleotide sequence ID" value="NZ_REFW01000002.1"/>
</dbReference>
<dbReference type="Proteomes" id="UP000275256">
    <property type="component" value="Unassembled WGS sequence"/>
</dbReference>
<sequence>MLRPIRALLPLALLAALAGCSTQDSAPPTTIHLDVRAQAPEEPVEERVPLGSEVTLEVSSDVDGLLHVHGFDEELTLTAGETTEKTFKASMSGAFEIETHDPDAVWIKLVVS</sequence>
<evidence type="ECO:0008006" key="4">
    <source>
        <dbReference type="Google" id="ProtNLM"/>
    </source>
</evidence>
<evidence type="ECO:0000256" key="1">
    <source>
        <dbReference type="SAM" id="SignalP"/>
    </source>
</evidence>
<protein>
    <recommendedName>
        <fullName evidence="4">EfeO-type cupredoxin-like domain-containing protein</fullName>
    </recommendedName>
</protein>
<dbReference type="InterPro" id="IPR008972">
    <property type="entry name" value="Cupredoxin"/>
</dbReference>
<dbReference type="EMBL" id="REFW01000002">
    <property type="protein sequence ID" value="RMB60051.1"/>
    <property type="molecule type" value="Genomic_DNA"/>
</dbReference>
<keyword evidence="3" id="KW-1185">Reference proteome</keyword>
<dbReference type="AlphaFoldDB" id="A0A3M0G4U9"/>
<reference evidence="2 3" key="1">
    <citation type="submission" date="2018-10" db="EMBL/GenBank/DDBJ databases">
        <title>Tessaracoccus antarcticuss sp. nov., isolated from sediment.</title>
        <authorList>
            <person name="Zhou L.Y."/>
            <person name="Du Z.J."/>
        </authorList>
    </citation>
    <scope>NUCLEOTIDE SEQUENCE [LARGE SCALE GENOMIC DNA]</scope>
    <source>
        <strain evidence="2 3">JDX10</strain>
    </source>
</reference>
<name>A0A3M0G4U9_9ACTN</name>